<organism evidence="4 5">
    <name type="scientific">Coemansia spiralis</name>
    <dbReference type="NCBI Taxonomy" id="417178"/>
    <lineage>
        <taxon>Eukaryota</taxon>
        <taxon>Fungi</taxon>
        <taxon>Fungi incertae sedis</taxon>
        <taxon>Zoopagomycota</taxon>
        <taxon>Kickxellomycotina</taxon>
        <taxon>Kickxellomycetes</taxon>
        <taxon>Kickxellales</taxon>
        <taxon>Kickxellaceae</taxon>
        <taxon>Coemansia</taxon>
    </lineage>
</organism>
<feature type="region of interest" description="Disordered" evidence="2">
    <location>
        <begin position="75"/>
        <end position="128"/>
    </location>
</feature>
<proteinExistence type="predicted"/>
<gene>
    <name evidence="4" type="ORF">IWW39_005259</name>
</gene>
<evidence type="ECO:0000259" key="3">
    <source>
        <dbReference type="Pfam" id="PF07282"/>
    </source>
</evidence>
<dbReference type="EMBL" id="JANBTX010000253">
    <property type="protein sequence ID" value="KAJ2683859.1"/>
    <property type="molecule type" value="Genomic_DNA"/>
</dbReference>
<dbReference type="OrthoDB" id="5559454at2759"/>
<accession>A0A9W8GEQ3</accession>
<feature type="compositionally biased region" description="Basic residues" evidence="2">
    <location>
        <begin position="574"/>
        <end position="583"/>
    </location>
</feature>
<evidence type="ECO:0000313" key="5">
    <source>
        <dbReference type="Proteomes" id="UP001151516"/>
    </source>
</evidence>
<protein>
    <recommendedName>
        <fullName evidence="3">Cas12f1-like TNB domain-containing protein</fullName>
    </recommendedName>
</protein>
<dbReference type="AlphaFoldDB" id="A0A9W8GEQ3"/>
<feature type="compositionally biased region" description="Basic and acidic residues" evidence="2">
    <location>
        <begin position="526"/>
        <end position="552"/>
    </location>
</feature>
<reference evidence="4" key="1">
    <citation type="submission" date="2022-07" db="EMBL/GenBank/DDBJ databases">
        <title>Phylogenomic reconstructions and comparative analyses of Kickxellomycotina fungi.</title>
        <authorList>
            <person name="Reynolds N.K."/>
            <person name="Stajich J.E."/>
            <person name="Barry K."/>
            <person name="Grigoriev I.V."/>
            <person name="Crous P."/>
            <person name="Smith M.E."/>
        </authorList>
    </citation>
    <scope>NUCLEOTIDE SEQUENCE</scope>
    <source>
        <strain evidence="4">CBS 109367</strain>
    </source>
</reference>
<feature type="compositionally biased region" description="Polar residues" evidence="2">
    <location>
        <begin position="80"/>
        <end position="89"/>
    </location>
</feature>
<dbReference type="InterPro" id="IPR010095">
    <property type="entry name" value="Cas12f1-like_TNB"/>
</dbReference>
<dbReference type="GO" id="GO:0003677">
    <property type="term" value="F:DNA binding"/>
    <property type="evidence" value="ECO:0007669"/>
    <property type="project" value="UniProtKB-KW"/>
</dbReference>
<comment type="caution">
    <text evidence="4">The sequence shown here is derived from an EMBL/GenBank/DDBJ whole genome shotgun (WGS) entry which is preliminary data.</text>
</comment>
<feature type="region of interest" description="Disordered" evidence="2">
    <location>
        <begin position="520"/>
        <end position="583"/>
    </location>
</feature>
<keyword evidence="1" id="KW-0238">DNA-binding</keyword>
<evidence type="ECO:0000256" key="1">
    <source>
        <dbReference type="ARBA" id="ARBA00023125"/>
    </source>
</evidence>
<dbReference type="Proteomes" id="UP001151516">
    <property type="component" value="Unassembled WGS sequence"/>
</dbReference>
<dbReference type="Pfam" id="PF07282">
    <property type="entry name" value="Cas12f1-like_TNB"/>
    <property type="match status" value="1"/>
</dbReference>
<evidence type="ECO:0000256" key="2">
    <source>
        <dbReference type="SAM" id="MobiDB-lite"/>
    </source>
</evidence>
<sequence>MRLYGAETAAVLKSTKSEDFYQRALLVLYRLIARLRELNGHPTSLVPLCHASAAYIMIDTNGLYYLTRSVIKKSSKKAQSKPNATSNSSEKTRSKSKVANNSSEITCPESNSRPNAAKNPESAGEKATRLADVAAKAAAAAANRQWTLDDFDREFVGIDLGRKTALVAKRLGNPGWEYSLSTDEYYDLCGYNDYRLKVNRRINGIDGLREWMSKTPMPRTANSQETLDYLRYLYRSEYFREHMSLNLDIHMRIDRWSTYKQQQAAIAHICHCLTEGLDRKRATLCLGGATFNTSSRGHMASPTMRQLVDYLRRDGWHVITVWEFNTSQVCSRCHHELESGELPYKLCDVGSSADGHALRYKPTSNHFVKRCTRCRTIWNRDFNAALNIAYLGMLQYHQRQRPLHFRKELSKPPAYAARQMAQAAERAAAAFSSETAAPVAPETAETAVAPVAPATDVAPVAPVAPVDGAEAVLSNNKRRLLLHRETRKKRAKARRELRRAEVASITASPKDYIQRLATACPAPDPETERQKAYNKVKKEEEKRADKKEEAKKSKIKVKRTADDSATAPNEPPSKKAKKTAPKK</sequence>
<keyword evidence="5" id="KW-1185">Reference proteome</keyword>
<name>A0A9W8GEQ3_9FUNG</name>
<feature type="domain" description="Cas12f1-like TNB" evidence="3">
    <location>
        <begin position="307"/>
        <end position="388"/>
    </location>
</feature>
<evidence type="ECO:0000313" key="4">
    <source>
        <dbReference type="EMBL" id="KAJ2683859.1"/>
    </source>
</evidence>
<feature type="compositionally biased region" description="Polar residues" evidence="2">
    <location>
        <begin position="97"/>
        <end position="114"/>
    </location>
</feature>